<evidence type="ECO:0000313" key="2">
    <source>
        <dbReference type="EMBL" id="CAA9326103.1"/>
    </source>
</evidence>
<feature type="compositionally biased region" description="Basic and acidic residues" evidence="1">
    <location>
        <begin position="19"/>
        <end position="34"/>
    </location>
</feature>
<dbReference type="AlphaFoldDB" id="A0A6J4L7N0"/>
<feature type="region of interest" description="Disordered" evidence="1">
    <location>
        <begin position="14"/>
        <end position="34"/>
    </location>
</feature>
<protein>
    <submittedName>
        <fullName evidence="2">CBM48</fullName>
        <ecNumber evidence="2">3.2.1.196</ecNumber>
    </submittedName>
</protein>
<reference evidence="2" key="1">
    <citation type="submission" date="2020-02" db="EMBL/GenBank/DDBJ databases">
        <authorList>
            <person name="Meier V. D."/>
        </authorList>
    </citation>
    <scope>NUCLEOTIDE SEQUENCE</scope>
    <source>
        <strain evidence="2">AVDCRST_MAG61</strain>
    </source>
</reference>
<accession>A0A6J4L7N0</accession>
<sequence length="127" mass="13676">DGDLAWLVRAAAAGRPSGRGRDHLRGVLGRGDRGDALPVRRERVRGAAADAGPRRRHLARLRARRRTGPAVRLPRARPVRPGRRPPLQPGQAAARPVRAGHRRRRPLGAVPARRQPGGLRRGGAAVG</sequence>
<dbReference type="GO" id="GO:0120549">
    <property type="term" value="F:limit dextrin alpha-1,6-maltotetraose-hydrolase activity"/>
    <property type="evidence" value="ECO:0007669"/>
    <property type="project" value="UniProtKB-EC"/>
</dbReference>
<feature type="region of interest" description="Disordered" evidence="1">
    <location>
        <begin position="62"/>
        <end position="127"/>
    </location>
</feature>
<feature type="non-terminal residue" evidence="2">
    <location>
        <position position="1"/>
    </location>
</feature>
<organism evidence="2">
    <name type="scientific">uncultured Friedmanniella sp</name>
    <dbReference type="NCBI Taxonomy" id="335381"/>
    <lineage>
        <taxon>Bacteria</taxon>
        <taxon>Bacillati</taxon>
        <taxon>Actinomycetota</taxon>
        <taxon>Actinomycetes</taxon>
        <taxon>Propionibacteriales</taxon>
        <taxon>Nocardioidaceae</taxon>
        <taxon>Friedmanniella</taxon>
        <taxon>environmental samples</taxon>
    </lineage>
</organism>
<dbReference type="EMBL" id="CADCTT010000324">
    <property type="protein sequence ID" value="CAA9326103.1"/>
    <property type="molecule type" value="Genomic_DNA"/>
</dbReference>
<evidence type="ECO:0000256" key="1">
    <source>
        <dbReference type="SAM" id="MobiDB-lite"/>
    </source>
</evidence>
<feature type="non-terminal residue" evidence="2">
    <location>
        <position position="127"/>
    </location>
</feature>
<feature type="compositionally biased region" description="Basic residues" evidence="1">
    <location>
        <begin position="74"/>
        <end position="83"/>
    </location>
</feature>
<name>A0A6J4L7N0_9ACTN</name>
<gene>
    <name evidence="2" type="ORF">AVDCRST_MAG61-2602</name>
</gene>
<proteinExistence type="predicted"/>
<keyword evidence="2" id="KW-0378">Hydrolase</keyword>
<keyword evidence="2" id="KW-0326">Glycosidase</keyword>
<dbReference type="EC" id="3.2.1.196" evidence="2"/>